<dbReference type="Proteomes" id="UP001177003">
    <property type="component" value="Chromosome 0"/>
</dbReference>
<accession>A0AA35VR21</accession>
<protein>
    <submittedName>
        <fullName evidence="2">Uncharacterized protein</fullName>
    </submittedName>
</protein>
<sequence length="126" mass="14511">MVIAIRWFLIMWRTNKSDILYPLACISPKGCYNRKRKVHYPSNIDLSPVEIPREKKLHLLENGASVEKISSNLEHEKPSVEESTILPTKNNNQAHVTRERALRNWVFDETAGNIHREFGSGYPGDP</sequence>
<reference evidence="2" key="1">
    <citation type="submission" date="2023-04" db="EMBL/GenBank/DDBJ databases">
        <authorList>
            <person name="Vijverberg K."/>
            <person name="Xiong W."/>
            <person name="Schranz E."/>
        </authorList>
    </citation>
    <scope>NUCLEOTIDE SEQUENCE</scope>
</reference>
<gene>
    <name evidence="2" type="ORF">LSALG_LOCUS6514</name>
</gene>
<name>A0AA35VR21_LACSI</name>
<evidence type="ECO:0000313" key="3">
    <source>
        <dbReference type="Proteomes" id="UP001177003"/>
    </source>
</evidence>
<dbReference type="EMBL" id="OX465086">
    <property type="protein sequence ID" value="CAI9265932.1"/>
    <property type="molecule type" value="Genomic_DNA"/>
</dbReference>
<keyword evidence="3" id="KW-1185">Reference proteome</keyword>
<organism evidence="2 3">
    <name type="scientific">Lactuca saligna</name>
    <name type="common">Willowleaf lettuce</name>
    <dbReference type="NCBI Taxonomy" id="75948"/>
    <lineage>
        <taxon>Eukaryota</taxon>
        <taxon>Viridiplantae</taxon>
        <taxon>Streptophyta</taxon>
        <taxon>Embryophyta</taxon>
        <taxon>Tracheophyta</taxon>
        <taxon>Spermatophyta</taxon>
        <taxon>Magnoliopsida</taxon>
        <taxon>eudicotyledons</taxon>
        <taxon>Gunneridae</taxon>
        <taxon>Pentapetalae</taxon>
        <taxon>asterids</taxon>
        <taxon>campanulids</taxon>
        <taxon>Asterales</taxon>
        <taxon>Asteraceae</taxon>
        <taxon>Cichorioideae</taxon>
        <taxon>Cichorieae</taxon>
        <taxon>Lactucinae</taxon>
        <taxon>Lactuca</taxon>
    </lineage>
</organism>
<feature type="compositionally biased region" description="Polar residues" evidence="1">
    <location>
        <begin position="81"/>
        <end position="93"/>
    </location>
</feature>
<evidence type="ECO:0000313" key="2">
    <source>
        <dbReference type="EMBL" id="CAI9265932.1"/>
    </source>
</evidence>
<feature type="region of interest" description="Disordered" evidence="1">
    <location>
        <begin position="72"/>
        <end position="93"/>
    </location>
</feature>
<proteinExistence type="predicted"/>
<dbReference type="AlphaFoldDB" id="A0AA35VR21"/>
<evidence type="ECO:0000256" key="1">
    <source>
        <dbReference type="SAM" id="MobiDB-lite"/>
    </source>
</evidence>